<dbReference type="AlphaFoldDB" id="A0AAU8LZG9"/>
<dbReference type="EMBL" id="CP159373">
    <property type="protein sequence ID" value="XCN74276.1"/>
    <property type="molecule type" value="Genomic_DNA"/>
</dbReference>
<evidence type="ECO:0000256" key="1">
    <source>
        <dbReference type="SAM" id="Phobius"/>
    </source>
</evidence>
<keyword evidence="1" id="KW-0472">Membrane</keyword>
<sequence>MPTDTPKKNGIARFKPDVDKSVHLFAAPFIWTSVGIMLMVRGFSWLGLHPACWMLLIAVSLGTFKSLTVLDRSAKKILSRILTLNEKSCIGAVYPWKTWLFVILMMATGIALRSMTEPGLFLGTIYVAVGWGLLLSSRHGWRHWLRRMRKKKH</sequence>
<organism evidence="2">
    <name type="scientific">Candidatus Electrothrix aestuarii</name>
    <dbReference type="NCBI Taxonomy" id="3062594"/>
    <lineage>
        <taxon>Bacteria</taxon>
        <taxon>Pseudomonadati</taxon>
        <taxon>Thermodesulfobacteriota</taxon>
        <taxon>Desulfobulbia</taxon>
        <taxon>Desulfobulbales</taxon>
        <taxon>Desulfobulbaceae</taxon>
        <taxon>Candidatus Electrothrix</taxon>
    </lineage>
</organism>
<keyword evidence="1" id="KW-1133">Transmembrane helix</keyword>
<feature type="transmembrane region" description="Helical" evidence="1">
    <location>
        <begin position="91"/>
        <end position="112"/>
    </location>
</feature>
<protein>
    <submittedName>
        <fullName evidence="2">Uncharacterized protein</fullName>
    </submittedName>
</protein>
<reference evidence="2" key="1">
    <citation type="journal article" date="2024" name="Syst. Appl. Microbiol.">
        <title>First single-strain enrichments of Electrothrix cable bacteria, description of E. aestuarii sp. nov. and E. rattekaaiensis sp. nov., and proposal of a cable bacteria taxonomy following the rules of the SeqCode.</title>
        <authorList>
            <person name="Plum-Jensen L.E."/>
            <person name="Schramm A."/>
            <person name="Marshall I.P.G."/>
        </authorList>
    </citation>
    <scope>NUCLEOTIDE SEQUENCE</scope>
    <source>
        <strain evidence="2">Rat1</strain>
    </source>
</reference>
<feature type="transmembrane region" description="Helical" evidence="1">
    <location>
        <begin position="46"/>
        <end position="70"/>
    </location>
</feature>
<proteinExistence type="predicted"/>
<evidence type="ECO:0000313" key="2">
    <source>
        <dbReference type="EMBL" id="XCN74276.1"/>
    </source>
</evidence>
<dbReference type="KEGG" id="eaj:Q3M24_05875"/>
<gene>
    <name evidence="2" type="ORF">Q3M24_05875</name>
</gene>
<name>A0AAU8LZG9_9BACT</name>
<feature type="transmembrane region" description="Helical" evidence="1">
    <location>
        <begin position="21"/>
        <end position="40"/>
    </location>
</feature>
<feature type="transmembrane region" description="Helical" evidence="1">
    <location>
        <begin position="118"/>
        <end position="141"/>
    </location>
</feature>
<keyword evidence="1" id="KW-0812">Transmembrane</keyword>
<reference evidence="2" key="2">
    <citation type="submission" date="2024-06" db="EMBL/GenBank/DDBJ databases">
        <authorList>
            <person name="Plum-Jensen L.E."/>
            <person name="Schramm A."/>
            <person name="Marshall I.P.G."/>
        </authorList>
    </citation>
    <scope>NUCLEOTIDE SEQUENCE</scope>
    <source>
        <strain evidence="2">Rat1</strain>
    </source>
</reference>
<accession>A0AAU8LZG9</accession>